<organism evidence="3 4">
    <name type="scientific">Chara braunii</name>
    <name type="common">Braun's stonewort</name>
    <dbReference type="NCBI Taxonomy" id="69332"/>
    <lineage>
        <taxon>Eukaryota</taxon>
        <taxon>Viridiplantae</taxon>
        <taxon>Streptophyta</taxon>
        <taxon>Charophyceae</taxon>
        <taxon>Charales</taxon>
        <taxon>Characeae</taxon>
        <taxon>Chara</taxon>
    </lineage>
</organism>
<evidence type="ECO:0000313" key="3">
    <source>
        <dbReference type="EMBL" id="GBG78636.1"/>
    </source>
</evidence>
<dbReference type="AlphaFoldDB" id="A0A388L8L0"/>
<dbReference type="InterPro" id="IPR044822">
    <property type="entry name" value="Myb_DNA-bind_4"/>
</dbReference>
<name>A0A388L8L0_CHABU</name>
<proteinExistence type="predicted"/>
<evidence type="ECO:0000256" key="1">
    <source>
        <dbReference type="SAM" id="MobiDB-lite"/>
    </source>
</evidence>
<dbReference type="PANTHER" id="PTHR33492">
    <property type="entry name" value="OSJNBA0043A12.37 PROTEIN-RELATED"/>
    <property type="match status" value="1"/>
</dbReference>
<dbReference type="EMBL" id="BFEA01000299">
    <property type="protein sequence ID" value="GBG78636.1"/>
    <property type="molecule type" value="Genomic_DNA"/>
</dbReference>
<sequence length="189" mass="21237">MRRAGADNITTGVSRLRVGSDMDADDNRRASGDDSPDSRYEDDAEDAEGLEIRPVAARGGRRGGVGRQQRAASCGGRGSNAPVGDKGGKHQAWSVEEMLKLARAKRDQQAHFEGMPHNYGRMRNREWKLQDLQTRLAEVGVNKTTNDISKKWDNVFQQYKKVQRYQNMSVGKNFFILTPAMRTEEGFNF</sequence>
<dbReference type="Proteomes" id="UP000265515">
    <property type="component" value="Unassembled WGS sequence"/>
</dbReference>
<evidence type="ECO:0000259" key="2">
    <source>
        <dbReference type="Pfam" id="PF13837"/>
    </source>
</evidence>
<evidence type="ECO:0000313" key="4">
    <source>
        <dbReference type="Proteomes" id="UP000265515"/>
    </source>
</evidence>
<protein>
    <recommendedName>
        <fullName evidence="2">Myb/SANT-like DNA-binding domain-containing protein</fullName>
    </recommendedName>
</protein>
<keyword evidence="4" id="KW-1185">Reference proteome</keyword>
<feature type="domain" description="Myb/SANT-like DNA-binding" evidence="2">
    <location>
        <begin position="91"/>
        <end position="167"/>
    </location>
</feature>
<comment type="caution">
    <text evidence="3">The sequence shown here is derived from an EMBL/GenBank/DDBJ whole genome shotgun (WGS) entry which is preliminary data.</text>
</comment>
<reference evidence="3 4" key="1">
    <citation type="journal article" date="2018" name="Cell">
        <title>The Chara Genome: Secondary Complexity and Implications for Plant Terrestrialization.</title>
        <authorList>
            <person name="Nishiyama T."/>
            <person name="Sakayama H."/>
            <person name="Vries J.D."/>
            <person name="Buschmann H."/>
            <person name="Saint-Marcoux D."/>
            <person name="Ullrich K.K."/>
            <person name="Haas F.B."/>
            <person name="Vanderstraeten L."/>
            <person name="Becker D."/>
            <person name="Lang D."/>
            <person name="Vosolsobe S."/>
            <person name="Rombauts S."/>
            <person name="Wilhelmsson P.K.I."/>
            <person name="Janitza P."/>
            <person name="Kern R."/>
            <person name="Heyl A."/>
            <person name="Rumpler F."/>
            <person name="Villalobos L.I.A.C."/>
            <person name="Clay J.M."/>
            <person name="Skokan R."/>
            <person name="Toyoda A."/>
            <person name="Suzuki Y."/>
            <person name="Kagoshima H."/>
            <person name="Schijlen E."/>
            <person name="Tajeshwar N."/>
            <person name="Catarino B."/>
            <person name="Hetherington A.J."/>
            <person name="Saltykova A."/>
            <person name="Bonnot C."/>
            <person name="Breuninger H."/>
            <person name="Symeonidi A."/>
            <person name="Radhakrishnan G.V."/>
            <person name="Van Nieuwerburgh F."/>
            <person name="Deforce D."/>
            <person name="Chang C."/>
            <person name="Karol K.G."/>
            <person name="Hedrich R."/>
            <person name="Ulvskov P."/>
            <person name="Glockner G."/>
            <person name="Delwiche C.F."/>
            <person name="Petrasek J."/>
            <person name="Van de Peer Y."/>
            <person name="Friml J."/>
            <person name="Beilby M."/>
            <person name="Dolan L."/>
            <person name="Kohara Y."/>
            <person name="Sugano S."/>
            <person name="Fujiyama A."/>
            <person name="Delaux P.-M."/>
            <person name="Quint M."/>
            <person name="TheiBen G."/>
            <person name="Hagemann M."/>
            <person name="Harholt J."/>
            <person name="Dunand C."/>
            <person name="Zachgo S."/>
            <person name="Langdale J."/>
            <person name="Maumus F."/>
            <person name="Straeten D.V.D."/>
            <person name="Gould S.B."/>
            <person name="Rensing S.A."/>
        </authorList>
    </citation>
    <scope>NUCLEOTIDE SEQUENCE [LARGE SCALE GENOMIC DNA]</scope>
    <source>
        <strain evidence="3 4">S276</strain>
    </source>
</reference>
<dbReference type="Pfam" id="PF13837">
    <property type="entry name" value="Myb_DNA-bind_4"/>
    <property type="match status" value="1"/>
</dbReference>
<dbReference type="PANTHER" id="PTHR33492:SF11">
    <property type="entry name" value="OS04G0670900 PROTEIN"/>
    <property type="match status" value="1"/>
</dbReference>
<feature type="compositionally biased region" description="Basic and acidic residues" evidence="1">
    <location>
        <begin position="25"/>
        <end position="41"/>
    </location>
</feature>
<gene>
    <name evidence="3" type="ORF">CBR_g27862</name>
</gene>
<dbReference type="Gramene" id="GBG78636">
    <property type="protein sequence ID" value="GBG78636"/>
    <property type="gene ID" value="CBR_g27862"/>
</dbReference>
<dbReference type="Gene3D" id="1.10.10.60">
    <property type="entry name" value="Homeodomain-like"/>
    <property type="match status" value="1"/>
</dbReference>
<feature type="region of interest" description="Disordered" evidence="1">
    <location>
        <begin position="1"/>
        <end position="88"/>
    </location>
</feature>
<accession>A0A388L8L0</accession>